<dbReference type="Proteomes" id="UP001057085">
    <property type="component" value="Segment"/>
</dbReference>
<evidence type="ECO:0000313" key="2">
    <source>
        <dbReference type="EMBL" id="URG17548.1"/>
    </source>
</evidence>
<feature type="region of interest" description="Disordered" evidence="1">
    <location>
        <begin position="159"/>
        <end position="210"/>
    </location>
</feature>
<dbReference type="EMBL" id="ON191532">
    <property type="protein sequence ID" value="URG17548.1"/>
    <property type="molecule type" value="Genomic_DNA"/>
</dbReference>
<gene>
    <name evidence="2" type="ORF">Mbo4_058</name>
</gene>
<feature type="compositionally biased region" description="Polar residues" evidence="1">
    <location>
        <begin position="167"/>
        <end position="177"/>
    </location>
</feature>
<sequence length="328" mass="35873">MARTTGKDHARINLDIWGDDDWLDCEPDAQHLYLVLWTSPQLSYCGAGDWNPGRIASRAKGWTSEAVEIAGAKLSRDLFLIIDTDTDEFLMRSWVKHDGLWRTPNMAVSVANARADLASRTLRGVIVHEVAKIRANNPDSSSWGREAVVKMLSQKAADPATLEPYNPTVNPASNPGSNPGAKGYGQLDANPTANPGRTPATTPSPLTPSPIGGYENTEGYLHDPTSPPPSKCPEHINDPHPPNCRACGSARQAYAAWEVKQRRRNAEAHSAEARQRAEDRAQAIADCDICDEDGYDRLNLCDHDPDTAERAKRGIALIRESLPKRAAQ</sequence>
<proteinExistence type="predicted"/>
<accession>A0A9E7INC4</accession>
<evidence type="ECO:0000313" key="3">
    <source>
        <dbReference type="Proteomes" id="UP001057085"/>
    </source>
</evidence>
<evidence type="ECO:0000256" key="1">
    <source>
        <dbReference type="SAM" id="MobiDB-lite"/>
    </source>
</evidence>
<reference evidence="2" key="1">
    <citation type="submission" date="2022-04" db="EMBL/GenBank/DDBJ databases">
        <authorList>
            <person name="Hwangbo M."/>
            <person name="Wang B."/>
            <person name="Yang S.-H."/>
            <person name="Gill J.J."/>
            <person name="Chu K.-H."/>
            <person name="Young R."/>
        </authorList>
    </citation>
    <scope>NUCLEOTIDE SEQUENCE</scope>
</reference>
<evidence type="ECO:0008006" key="4">
    <source>
        <dbReference type="Google" id="ProtNLM"/>
    </source>
</evidence>
<keyword evidence="3" id="KW-1185">Reference proteome</keyword>
<name>A0A9E7INC4_9CAUD</name>
<organism evidence="2 3">
    <name type="scientific">Rhodococcus phage Mbo4</name>
    <dbReference type="NCBI Taxonomy" id="2936912"/>
    <lineage>
        <taxon>Viruses</taxon>
        <taxon>Duplodnaviria</taxon>
        <taxon>Heunggongvirae</taxon>
        <taxon>Uroviricota</taxon>
        <taxon>Caudoviricetes</taxon>
        <taxon>Mboquatrovirus</taxon>
        <taxon>Mboquatrovirus Mbo4</taxon>
    </lineage>
</organism>
<protein>
    <recommendedName>
        <fullName evidence="4">Helix-turn-helix DNA binding domain protein</fullName>
    </recommendedName>
</protein>